<evidence type="ECO:0000256" key="2">
    <source>
        <dbReference type="ARBA" id="ARBA00022737"/>
    </source>
</evidence>
<sequence length="94" mass="10403">MTCHRYEKCVKRVITSLQNATPSKMGFTYTRIFPHGTYDDVKGFASCVAGTDIQHCQHCLVGAKAALDDCKSYAAGSFISDVCTMSYAQFLPRH</sequence>
<dbReference type="EMBL" id="OZ034820">
    <property type="protein sequence ID" value="CAL1404157.1"/>
    <property type="molecule type" value="Genomic_DNA"/>
</dbReference>
<evidence type="ECO:0000259" key="3">
    <source>
        <dbReference type="PROSITE" id="PS51473"/>
    </source>
</evidence>
<proteinExistence type="predicted"/>
<dbReference type="Pfam" id="PF01657">
    <property type="entry name" value="Stress-antifung"/>
    <property type="match status" value="1"/>
</dbReference>
<dbReference type="InterPro" id="IPR038408">
    <property type="entry name" value="GNK2_sf"/>
</dbReference>
<reference evidence="4 5" key="1">
    <citation type="submission" date="2024-04" db="EMBL/GenBank/DDBJ databases">
        <authorList>
            <person name="Fracassetti M."/>
        </authorList>
    </citation>
    <scope>NUCLEOTIDE SEQUENCE [LARGE SCALE GENOMIC DNA]</scope>
</reference>
<evidence type="ECO:0000256" key="1">
    <source>
        <dbReference type="ARBA" id="ARBA00022729"/>
    </source>
</evidence>
<keyword evidence="2" id="KW-0677">Repeat</keyword>
<accession>A0AAV2G1V7</accession>
<evidence type="ECO:0000313" key="4">
    <source>
        <dbReference type="EMBL" id="CAL1404157.1"/>
    </source>
</evidence>
<dbReference type="InterPro" id="IPR002902">
    <property type="entry name" value="GNK2"/>
</dbReference>
<evidence type="ECO:0000313" key="5">
    <source>
        <dbReference type="Proteomes" id="UP001497516"/>
    </source>
</evidence>
<dbReference type="PROSITE" id="PS51473">
    <property type="entry name" value="GNK2"/>
    <property type="match status" value="1"/>
</dbReference>
<organism evidence="4 5">
    <name type="scientific">Linum trigynum</name>
    <dbReference type="NCBI Taxonomy" id="586398"/>
    <lineage>
        <taxon>Eukaryota</taxon>
        <taxon>Viridiplantae</taxon>
        <taxon>Streptophyta</taxon>
        <taxon>Embryophyta</taxon>
        <taxon>Tracheophyta</taxon>
        <taxon>Spermatophyta</taxon>
        <taxon>Magnoliopsida</taxon>
        <taxon>eudicotyledons</taxon>
        <taxon>Gunneridae</taxon>
        <taxon>Pentapetalae</taxon>
        <taxon>rosids</taxon>
        <taxon>fabids</taxon>
        <taxon>Malpighiales</taxon>
        <taxon>Linaceae</taxon>
        <taxon>Linum</taxon>
    </lineage>
</organism>
<dbReference type="Gene3D" id="3.30.430.20">
    <property type="entry name" value="Gnk2 domain, C-X8-C-X2-C motif"/>
    <property type="match status" value="1"/>
</dbReference>
<keyword evidence="5" id="KW-1185">Reference proteome</keyword>
<dbReference type="Proteomes" id="UP001497516">
    <property type="component" value="Chromosome 7"/>
</dbReference>
<feature type="domain" description="Gnk2-homologous" evidence="3">
    <location>
        <begin position="1"/>
        <end position="92"/>
    </location>
</feature>
<name>A0AAV2G1V7_9ROSI</name>
<gene>
    <name evidence="4" type="ORF">LTRI10_LOCUS44036</name>
</gene>
<protein>
    <recommendedName>
        <fullName evidence="3">Gnk2-homologous domain-containing protein</fullName>
    </recommendedName>
</protein>
<dbReference type="AlphaFoldDB" id="A0AAV2G1V7"/>
<keyword evidence="1" id="KW-0732">Signal</keyword>